<dbReference type="EMBL" id="OW240916">
    <property type="protein sequence ID" value="CAH2295267.1"/>
    <property type="molecule type" value="Genomic_DNA"/>
</dbReference>
<evidence type="ECO:0000256" key="1">
    <source>
        <dbReference type="SAM" id="MobiDB-lite"/>
    </source>
</evidence>
<keyword evidence="3" id="KW-1185">Reference proteome</keyword>
<gene>
    <name evidence="2" type="ORF">PECUL_23A058365</name>
</gene>
<feature type="region of interest" description="Disordered" evidence="1">
    <location>
        <begin position="67"/>
        <end position="89"/>
    </location>
</feature>
<protein>
    <submittedName>
        <fullName evidence="2">Uncharacterized protein</fullName>
    </submittedName>
</protein>
<accession>A0AAD1W5Y9</accession>
<organism evidence="2 3">
    <name type="scientific">Pelobates cultripes</name>
    <name type="common">Western spadefoot toad</name>
    <dbReference type="NCBI Taxonomy" id="61616"/>
    <lineage>
        <taxon>Eukaryota</taxon>
        <taxon>Metazoa</taxon>
        <taxon>Chordata</taxon>
        <taxon>Craniata</taxon>
        <taxon>Vertebrata</taxon>
        <taxon>Euteleostomi</taxon>
        <taxon>Amphibia</taxon>
        <taxon>Batrachia</taxon>
        <taxon>Anura</taxon>
        <taxon>Pelobatoidea</taxon>
        <taxon>Pelobatidae</taxon>
        <taxon>Pelobates</taxon>
    </lineage>
</organism>
<sequence length="89" mass="9684">MLPHMTGPPGLKTAGEAIPEHRPPALGIRCRLTTRNHSIPPQRKNLASYVSNLVRGHGSQAFTQARGYRGDLPRPCPTSPHHPPCPNPI</sequence>
<reference evidence="2" key="1">
    <citation type="submission" date="2022-03" db="EMBL/GenBank/DDBJ databases">
        <authorList>
            <person name="Alioto T."/>
            <person name="Alioto T."/>
            <person name="Gomez Garrido J."/>
        </authorList>
    </citation>
    <scope>NUCLEOTIDE SEQUENCE</scope>
</reference>
<dbReference type="Proteomes" id="UP001295444">
    <property type="component" value="Chromosome 05"/>
</dbReference>
<dbReference type="AlphaFoldDB" id="A0AAD1W5Y9"/>
<feature type="compositionally biased region" description="Pro residues" evidence="1">
    <location>
        <begin position="74"/>
        <end position="89"/>
    </location>
</feature>
<proteinExistence type="predicted"/>
<evidence type="ECO:0000313" key="3">
    <source>
        <dbReference type="Proteomes" id="UP001295444"/>
    </source>
</evidence>
<feature type="region of interest" description="Disordered" evidence="1">
    <location>
        <begin position="1"/>
        <end position="25"/>
    </location>
</feature>
<name>A0AAD1W5Y9_PELCU</name>
<evidence type="ECO:0000313" key="2">
    <source>
        <dbReference type="EMBL" id="CAH2295267.1"/>
    </source>
</evidence>